<dbReference type="InterPro" id="IPR009045">
    <property type="entry name" value="Zn_M74/Hedgehog-like"/>
</dbReference>
<reference evidence="4 5" key="1">
    <citation type="submission" date="2016-11" db="EMBL/GenBank/DDBJ databases">
        <authorList>
            <person name="Varghese N."/>
            <person name="Submissions S."/>
        </authorList>
    </citation>
    <scope>NUCLEOTIDE SEQUENCE [LARGE SCALE GENOMIC DNA]</scope>
    <source>
        <strain evidence="4 5">DSM 17919</strain>
    </source>
</reference>
<comment type="caution">
    <text evidence="4">The sequence shown here is derived from an EMBL/GenBank/DDBJ whole genome shotgun (WGS) entry which is preliminary data.</text>
</comment>
<dbReference type="InterPro" id="IPR052179">
    <property type="entry name" value="DD-CPase-like"/>
</dbReference>
<dbReference type="RefSeq" id="WP_026364723.1">
    <property type="nucleotide sequence ID" value="NZ_CP192217.1"/>
</dbReference>
<keyword evidence="4" id="KW-0121">Carboxypeptidase</keyword>
<dbReference type="GO" id="GO:0006508">
    <property type="term" value="P:proteolysis"/>
    <property type="evidence" value="ECO:0007669"/>
    <property type="project" value="InterPro"/>
</dbReference>
<evidence type="ECO:0000313" key="4">
    <source>
        <dbReference type="EMBL" id="SHJ40589.1"/>
    </source>
</evidence>
<dbReference type="Proteomes" id="UP000184001">
    <property type="component" value="Unassembled WGS sequence"/>
</dbReference>
<evidence type="ECO:0000313" key="5">
    <source>
        <dbReference type="Proteomes" id="UP000184001"/>
    </source>
</evidence>
<dbReference type="AlphaFoldDB" id="A0A8G2CAV6"/>
<keyword evidence="6" id="KW-1185">Reference proteome</keyword>
<dbReference type="CDD" id="cd14814">
    <property type="entry name" value="Peptidase_M15"/>
    <property type="match status" value="1"/>
</dbReference>
<feature type="chain" id="PRO_5034519869" evidence="1">
    <location>
        <begin position="25"/>
        <end position="281"/>
    </location>
</feature>
<dbReference type="PANTHER" id="PTHR34385:SF1">
    <property type="entry name" value="PEPTIDOGLYCAN L-ALANYL-D-GLUTAMATE ENDOPEPTIDASE CWLK"/>
    <property type="match status" value="1"/>
</dbReference>
<sequence length="281" mass="32065">MNRRSFLQQICIASMMAIPCNTLAAELIEKKPQEQHGQFDVHVKDYISKMSHFDSAHPDDIVLKGEDLTLLKECTARLTRVMRTVGYGNFNLVSIDQAFTYGKRYSRIGAFTNQEKAFLEKIFYYDAHLLGFYGDKPITVFTQTINRSKVIKIRNSGHYLFKEHPYGVWKEIKSALSSDVILTSGVRGIVKQFHLFLMKANSNGGNLSLASRSLAPPGYSFHGIGDFDVGQRRYGKSNFTSRFTETHVFSKLNELGYLTLRYPRGNLLGVRYEPWHVKVNS</sequence>
<dbReference type="EMBL" id="FQZR01000005">
    <property type="protein sequence ID" value="SHJ40589.1"/>
    <property type="molecule type" value="Genomic_DNA"/>
</dbReference>
<evidence type="ECO:0000313" key="6">
    <source>
        <dbReference type="Proteomes" id="UP001568358"/>
    </source>
</evidence>
<feature type="signal peptide" evidence="1">
    <location>
        <begin position="1"/>
        <end position="24"/>
    </location>
</feature>
<evidence type="ECO:0000259" key="2">
    <source>
        <dbReference type="Pfam" id="PF02557"/>
    </source>
</evidence>
<dbReference type="Proteomes" id="UP001568358">
    <property type="component" value="Unassembled WGS sequence"/>
</dbReference>
<accession>A0A8G2CAV6</accession>
<reference evidence="3 6" key="2">
    <citation type="submission" date="2024-07" db="EMBL/GenBank/DDBJ databases">
        <title>Active virus-host system and metabolic interactions in a Lokiarchaeon culture.</title>
        <authorList>
            <person name="Ponce Toledo R.I."/>
            <person name="Rodrigues Oliveira T."/>
            <person name="Schleper C."/>
        </authorList>
    </citation>
    <scope>NUCLEOTIDE SEQUENCE [LARGE SCALE GENOMIC DNA]</scope>
    <source>
        <strain evidence="3 6">B35</strain>
    </source>
</reference>
<dbReference type="PANTHER" id="PTHR34385">
    <property type="entry name" value="D-ALANYL-D-ALANINE CARBOXYPEPTIDASE"/>
    <property type="match status" value="1"/>
</dbReference>
<organism evidence="4 5">
    <name type="scientific">Halodesulfovibrio aestuarii</name>
    <dbReference type="NCBI Taxonomy" id="126333"/>
    <lineage>
        <taxon>Bacteria</taxon>
        <taxon>Pseudomonadati</taxon>
        <taxon>Thermodesulfobacteriota</taxon>
        <taxon>Desulfovibrionia</taxon>
        <taxon>Desulfovibrionales</taxon>
        <taxon>Desulfovibrionaceae</taxon>
        <taxon>Halodesulfovibrio</taxon>
    </lineage>
</organism>
<dbReference type="EC" id="3.4.-.-" evidence="3"/>
<dbReference type="Gene3D" id="3.30.1380.10">
    <property type="match status" value="1"/>
</dbReference>
<keyword evidence="1" id="KW-0732">Signal</keyword>
<feature type="domain" description="D-alanyl-D-alanine carboxypeptidase-like core" evidence="2">
    <location>
        <begin position="179"/>
        <end position="278"/>
    </location>
</feature>
<keyword evidence="3" id="KW-0378">Hydrolase</keyword>
<dbReference type="EMBL" id="JBFSOO010000002">
    <property type="protein sequence ID" value="MEZ6852652.1"/>
    <property type="molecule type" value="Genomic_DNA"/>
</dbReference>
<keyword evidence="4" id="KW-0645">Protease</keyword>
<gene>
    <name evidence="3" type="ORF">AB2Z07_03760</name>
    <name evidence="4" type="ORF">SAMN05660830_02381</name>
</gene>
<dbReference type="GO" id="GO:0004180">
    <property type="term" value="F:carboxypeptidase activity"/>
    <property type="evidence" value="ECO:0007669"/>
    <property type="project" value="UniProtKB-KW"/>
</dbReference>
<evidence type="ECO:0000313" key="3">
    <source>
        <dbReference type="EMBL" id="MEZ6852652.1"/>
    </source>
</evidence>
<dbReference type="Pfam" id="PF02557">
    <property type="entry name" value="VanY"/>
    <property type="match status" value="1"/>
</dbReference>
<dbReference type="InterPro" id="IPR003709">
    <property type="entry name" value="VanY-like_core_dom"/>
</dbReference>
<name>A0A8G2CAV6_9BACT</name>
<protein>
    <submittedName>
        <fullName evidence="4">D-alanyl-D-alanine carboxypeptidase</fullName>
    </submittedName>
    <submittedName>
        <fullName evidence="3">M15 family metallopeptidase</fullName>
        <ecNumber evidence="3">3.4.-.-</ecNumber>
    </submittedName>
</protein>
<proteinExistence type="predicted"/>
<evidence type="ECO:0000256" key="1">
    <source>
        <dbReference type="SAM" id="SignalP"/>
    </source>
</evidence>
<dbReference type="SUPFAM" id="SSF55166">
    <property type="entry name" value="Hedgehog/DD-peptidase"/>
    <property type="match status" value="1"/>
</dbReference>